<dbReference type="HAMAP" id="MF_00332">
    <property type="entry name" value="DnaK"/>
    <property type="match status" value="1"/>
</dbReference>
<feature type="region of interest" description="Disordered" evidence="10">
    <location>
        <begin position="596"/>
        <end position="635"/>
    </location>
</feature>
<keyword evidence="5 8" id="KW-0067">ATP-binding</keyword>
<dbReference type="InterPro" id="IPR029047">
    <property type="entry name" value="HSP70_peptide-bd_sf"/>
</dbReference>
<evidence type="ECO:0000256" key="10">
    <source>
        <dbReference type="SAM" id="MobiDB-lite"/>
    </source>
</evidence>
<reference evidence="11 14" key="3">
    <citation type="submission" date="2023-07" db="EMBL/GenBank/DDBJ databases">
        <title>Genome content predicts the carbon catabolic preferences of heterotrophic bacteria.</title>
        <authorList>
            <person name="Gralka M."/>
        </authorList>
    </citation>
    <scope>NUCLEOTIDE SEQUENCE [LARGE SCALE GENOMIC DNA]</scope>
    <source>
        <strain evidence="11 14">4G03</strain>
    </source>
</reference>
<gene>
    <name evidence="8 11" type="primary">dnaK</name>
    <name evidence="12" type="ORF">CSC81_13785</name>
    <name evidence="11" type="ORF">Q8W23_05670</name>
</gene>
<evidence type="ECO:0000256" key="5">
    <source>
        <dbReference type="ARBA" id="ARBA00022840"/>
    </source>
</evidence>
<reference evidence="12" key="2">
    <citation type="submission" date="2017-10" db="EMBL/GenBank/DDBJ databases">
        <authorList>
            <person name="Enke T.N."/>
            <person name="Cordero O.X."/>
        </authorList>
    </citation>
    <scope>NUCLEOTIDE SEQUENCE</scope>
    <source>
        <strain evidence="12">4G03</strain>
    </source>
</reference>
<dbReference type="SUPFAM" id="SSF100920">
    <property type="entry name" value="Heat shock protein 70kD (HSP70), peptide-binding domain"/>
    <property type="match status" value="1"/>
</dbReference>
<proteinExistence type="evidence at transcript level"/>
<keyword evidence="4 8" id="KW-0547">Nucleotide-binding</keyword>
<evidence type="ECO:0000313" key="14">
    <source>
        <dbReference type="Proteomes" id="UP001242342"/>
    </source>
</evidence>
<evidence type="ECO:0000256" key="1">
    <source>
        <dbReference type="ARBA" id="ARBA00007381"/>
    </source>
</evidence>
<dbReference type="Proteomes" id="UP001242342">
    <property type="component" value="Unassembled WGS sequence"/>
</dbReference>
<evidence type="ECO:0000256" key="4">
    <source>
        <dbReference type="ARBA" id="ARBA00022741"/>
    </source>
</evidence>
<dbReference type="RefSeq" id="WP_099216327.1">
    <property type="nucleotide sequence ID" value="NZ_JAUYVU010000003.1"/>
</dbReference>
<dbReference type="CDD" id="cd10234">
    <property type="entry name" value="ASKHA_NBD_HSP70_DnaK-like"/>
    <property type="match status" value="1"/>
</dbReference>
<dbReference type="FunFam" id="1.20.1270.10:FF:000001">
    <property type="entry name" value="Molecular chaperone DnaK"/>
    <property type="match status" value="1"/>
</dbReference>
<dbReference type="EMBL" id="JAUYVU010000003">
    <property type="protein sequence ID" value="MDP2540963.1"/>
    <property type="molecule type" value="Genomic_DNA"/>
</dbReference>
<dbReference type="PANTHER" id="PTHR19375">
    <property type="entry name" value="HEAT SHOCK PROTEIN 70KDA"/>
    <property type="match status" value="1"/>
</dbReference>
<evidence type="ECO:0000256" key="3">
    <source>
        <dbReference type="ARBA" id="ARBA00022553"/>
    </source>
</evidence>
<feature type="modified residue" description="Phosphothreonine; by autocatalysis" evidence="8">
    <location>
        <position position="197"/>
    </location>
</feature>
<dbReference type="InterPro" id="IPR012725">
    <property type="entry name" value="Chaperone_DnaK"/>
</dbReference>
<dbReference type="GO" id="GO:0005524">
    <property type="term" value="F:ATP binding"/>
    <property type="evidence" value="ECO:0007669"/>
    <property type="project" value="UniProtKB-UniRule"/>
</dbReference>
<feature type="compositionally biased region" description="Acidic residues" evidence="10">
    <location>
        <begin position="624"/>
        <end position="635"/>
    </location>
</feature>
<dbReference type="EMBL" id="PDUU01000016">
    <property type="protein sequence ID" value="PHN96427.1"/>
    <property type="molecule type" value="Genomic_DNA"/>
</dbReference>
<comment type="induction">
    <text evidence="8">By stress conditions e.g. heat shock.</text>
</comment>
<dbReference type="PROSITE" id="PS00329">
    <property type="entry name" value="HSP70_2"/>
    <property type="match status" value="1"/>
</dbReference>
<evidence type="ECO:0000256" key="2">
    <source>
        <dbReference type="ARBA" id="ARBA00014415"/>
    </source>
</evidence>
<dbReference type="FunFam" id="3.90.640.10:FF:000003">
    <property type="entry name" value="Molecular chaperone DnaK"/>
    <property type="match status" value="1"/>
</dbReference>
<dbReference type="Gene3D" id="1.20.1270.10">
    <property type="match status" value="1"/>
</dbReference>
<evidence type="ECO:0000313" key="13">
    <source>
        <dbReference type="Proteomes" id="UP000222163"/>
    </source>
</evidence>
<protein>
    <recommendedName>
        <fullName evidence="2 8">Chaperone protein DnaK</fullName>
    </recommendedName>
    <alternativeName>
        <fullName evidence="8">HSP70</fullName>
    </alternativeName>
    <alternativeName>
        <fullName evidence="8">Heat shock 70 kDa protein</fullName>
    </alternativeName>
    <alternativeName>
        <fullName evidence="8">Heat shock protein 70</fullName>
    </alternativeName>
</protein>
<dbReference type="SUPFAM" id="SSF53067">
    <property type="entry name" value="Actin-like ATPase domain"/>
    <property type="match status" value="2"/>
</dbReference>
<reference evidence="12 13" key="1">
    <citation type="journal article" date="2016" name="Nat. Commun.">
        <title>Microbial interactions lead to rapid micro-scale successions on model marine particles.</title>
        <authorList>
            <person name="Datta M.S."/>
            <person name="Sliwerska E."/>
            <person name="Gore J."/>
            <person name="Polz M.F."/>
            <person name="Cordero O.X."/>
        </authorList>
    </citation>
    <scope>NUCLEOTIDE SEQUENCE [LARGE SCALE GENOMIC DNA]</scope>
    <source>
        <strain evidence="12 13">4G03</strain>
    </source>
</reference>
<dbReference type="NCBIfam" id="NF003520">
    <property type="entry name" value="PRK05183.1"/>
    <property type="match status" value="1"/>
</dbReference>
<dbReference type="SUPFAM" id="SSF100934">
    <property type="entry name" value="Heat shock protein 70kD (HSP70), C-terminal subdomain"/>
    <property type="match status" value="1"/>
</dbReference>
<comment type="similarity">
    <text evidence="1 8 9">Belongs to the heat shock protein 70 family.</text>
</comment>
<dbReference type="InterPro" id="IPR018181">
    <property type="entry name" value="Heat_shock_70_CS"/>
</dbReference>
<feature type="compositionally biased region" description="Low complexity" evidence="10">
    <location>
        <begin position="599"/>
        <end position="608"/>
    </location>
</feature>
<keyword evidence="3 8" id="KW-0597">Phosphoprotein</keyword>
<evidence type="ECO:0000313" key="11">
    <source>
        <dbReference type="EMBL" id="MDP2540963.1"/>
    </source>
</evidence>
<dbReference type="GO" id="GO:0051082">
    <property type="term" value="F:unfolded protein binding"/>
    <property type="evidence" value="ECO:0007669"/>
    <property type="project" value="InterPro"/>
</dbReference>
<evidence type="ECO:0000256" key="7">
    <source>
        <dbReference type="ARBA" id="ARBA00023186"/>
    </source>
</evidence>
<dbReference type="Pfam" id="PF00012">
    <property type="entry name" value="HSP70"/>
    <property type="match status" value="1"/>
</dbReference>
<dbReference type="Gene3D" id="2.60.34.10">
    <property type="entry name" value="Substrate Binding Domain Of DNAk, Chain A, domain 1"/>
    <property type="match status" value="1"/>
</dbReference>
<dbReference type="PROSITE" id="PS00297">
    <property type="entry name" value="HSP70_1"/>
    <property type="match status" value="1"/>
</dbReference>
<dbReference type="Gene3D" id="3.30.420.40">
    <property type="match status" value="2"/>
</dbReference>
<accession>A0A2G1BQW9</accession>
<dbReference type="FunFam" id="2.60.34.10:FF:000014">
    <property type="entry name" value="Chaperone protein DnaK HSP70"/>
    <property type="match status" value="1"/>
</dbReference>
<dbReference type="NCBIfam" id="NF001413">
    <property type="entry name" value="PRK00290.1"/>
    <property type="match status" value="1"/>
</dbReference>
<dbReference type="GO" id="GO:0140662">
    <property type="term" value="F:ATP-dependent protein folding chaperone"/>
    <property type="evidence" value="ECO:0007669"/>
    <property type="project" value="InterPro"/>
</dbReference>
<evidence type="ECO:0000256" key="9">
    <source>
        <dbReference type="RuleBase" id="RU003322"/>
    </source>
</evidence>
<keyword evidence="14" id="KW-1185">Reference proteome</keyword>
<dbReference type="NCBIfam" id="TIGR02350">
    <property type="entry name" value="prok_dnaK"/>
    <property type="match status" value="1"/>
</dbReference>
<keyword evidence="6 8" id="KW-0346">Stress response</keyword>
<organism evidence="12 13">
    <name type="scientific">Tenacibaculum discolor</name>
    <dbReference type="NCBI Taxonomy" id="361581"/>
    <lineage>
        <taxon>Bacteria</taxon>
        <taxon>Pseudomonadati</taxon>
        <taxon>Bacteroidota</taxon>
        <taxon>Flavobacteriia</taxon>
        <taxon>Flavobacteriales</taxon>
        <taxon>Flavobacteriaceae</taxon>
        <taxon>Tenacibaculum</taxon>
    </lineage>
</organism>
<dbReference type="AlphaFoldDB" id="A0A2G1BQW9"/>
<dbReference type="Proteomes" id="UP000222163">
    <property type="component" value="Unassembled WGS sequence"/>
</dbReference>
<evidence type="ECO:0000256" key="6">
    <source>
        <dbReference type="ARBA" id="ARBA00023016"/>
    </source>
</evidence>
<dbReference type="PROSITE" id="PS01036">
    <property type="entry name" value="HSP70_3"/>
    <property type="match status" value="1"/>
</dbReference>
<dbReference type="PRINTS" id="PR00301">
    <property type="entry name" value="HEATSHOCK70"/>
</dbReference>
<evidence type="ECO:0000313" key="12">
    <source>
        <dbReference type="EMBL" id="PHN96427.1"/>
    </source>
</evidence>
<dbReference type="Gene3D" id="3.90.640.10">
    <property type="entry name" value="Actin, Chain A, domain 4"/>
    <property type="match status" value="1"/>
</dbReference>
<dbReference type="InterPro" id="IPR029048">
    <property type="entry name" value="HSP70_C_sf"/>
</dbReference>
<evidence type="ECO:0000256" key="8">
    <source>
        <dbReference type="HAMAP-Rule" id="MF_00332"/>
    </source>
</evidence>
<keyword evidence="7 8" id="KW-0143">Chaperone</keyword>
<dbReference type="FunFam" id="3.30.420.40:FF:000004">
    <property type="entry name" value="Molecular chaperone DnaK"/>
    <property type="match status" value="1"/>
</dbReference>
<comment type="caution">
    <text evidence="12">The sequence shown here is derived from an EMBL/GenBank/DDBJ whole genome shotgun (WGS) entry which is preliminary data.</text>
</comment>
<comment type="function">
    <text evidence="8">Acts as a chaperone.</text>
</comment>
<name>A0A2G1BQW9_9FLAO</name>
<sequence length="635" mass="68290">MSKIIGIDLGTTNSCVSVMEGNEPVVIPNAEGKRTTPSIVAFVEGGERKVGDPAKRQAVTNPTKTVYSIKRFMGNKYSESQKEADRVPYNVVKGDNDTPRVKIDDRMYTPQEISAMILQKMKKTAEDYLGQGVSEAVITVPAYFNDAQRQATKEAGEIAGLKVRRIINEPTAAALAYGLDKASEDKKIVVFDFGGGTHDVSILELGDGVFEVLATDGDTHLGGDDVDEKIINWLADEFNAEENMDLRKDPMALQRLKEAAEKAKIELSSTTSTEINLPYITATASGPKHLVRTLSRAKFEQLIDDLVKRTIEPCQTALKNADLSTSDIDEIILVGGSTRIPAIQEAVEKFFGKAPSKGVNPDEVVSLGAAIQGGVLTGDVKDVLLLDVTPLSLGIETMGNVFTKLIDANTTIPTKKSQVFSTAVDNQPSVDIHVLQGERAMAADNKTIGRFQLTDIPPAPRGVPQIEVTFDIDANGIINVSAADKATGKTQNIRIEASSGLTDEEIEKMKADAEANAEADKQAKETADKINGADSMIFQTEKQLKEFGDKLSADKKEPIEAALEELKKAHESKDLAAIDAAMEKINEAWKVASEEMYKAQQDAQANGAGAQGGADAGASSEGGDNVEDVDFEEVK</sequence>
<dbReference type="InterPro" id="IPR043129">
    <property type="entry name" value="ATPase_NBD"/>
</dbReference>
<dbReference type="InterPro" id="IPR013126">
    <property type="entry name" value="Hsp_70_fam"/>
</dbReference>